<dbReference type="Gene3D" id="2.40.50.140">
    <property type="entry name" value="Nucleic acid-binding proteins"/>
    <property type="match status" value="1"/>
</dbReference>
<dbReference type="GO" id="GO:0030428">
    <property type="term" value="C:cell septum"/>
    <property type="evidence" value="ECO:0007669"/>
    <property type="project" value="UniProtKB-SubCell"/>
</dbReference>
<accession>A0A9W9XYK6</accession>
<evidence type="ECO:0000259" key="4">
    <source>
        <dbReference type="Pfam" id="PF21485"/>
    </source>
</evidence>
<comment type="similarity">
    <text evidence="2">Belongs to the eIF-5A family. Hex1 subfamily.</text>
</comment>
<feature type="compositionally biased region" description="Polar residues" evidence="3">
    <location>
        <begin position="253"/>
        <end position="268"/>
    </location>
</feature>
<sequence>MQLCRCDGAKGDRRQEDPDVRFDPEVAMVIKHSRRDAQKSVNLDFDARVPIPFSVFPSSYRSDAVSETTQTRVEGEVNFDRTSRAEREDTRSSAPLPAPVHGKEEVEFRVQEERSRTQEEHPQYTQQPQQYSQSHSHQYQSSHNYAPEVELTRERYPSYQQPSVDYEDRTQVYDKVVENQLDLTERDYRQRTSPSYDLDVSYDRRYRQPVDSAYGYQSQSVDVSYDRISQPQTDSYKADDVYLREVQPRARYSTPSQVNVSQSTTRDTAPTRKMGYYDDEGQYHSFRRGVERAADRVMHPFSHSEHEESHAGEVAPPRENVRIVEPRNRGSSGETVPIPCHFIRVGDILILQGRPCQVIRISVSPQTGQHRYLGVDLFTRKLQEESSFVANPSPSVVVQTMLGPVFKTYRILDLRDDNRLVAMTESGDVKQGISVITQGNLFKRIGDAFADGRGSVRALVINDGGRELVVDYKVIHGSRL</sequence>
<evidence type="ECO:0000313" key="5">
    <source>
        <dbReference type="EMBL" id="KAJ5512473.1"/>
    </source>
</evidence>
<evidence type="ECO:0000256" key="3">
    <source>
        <dbReference type="SAM" id="MobiDB-lite"/>
    </source>
</evidence>
<dbReference type="AlphaFoldDB" id="A0A9W9XYK6"/>
<dbReference type="EMBL" id="JAPWDS010000002">
    <property type="protein sequence ID" value="KAJ5512473.1"/>
    <property type="molecule type" value="Genomic_DNA"/>
</dbReference>
<evidence type="ECO:0000256" key="2">
    <source>
        <dbReference type="ARBA" id="ARBA00061629"/>
    </source>
</evidence>
<reference evidence="5" key="2">
    <citation type="journal article" date="2023" name="IMA Fungus">
        <title>Comparative genomic study of the Penicillium genus elucidates a diverse pangenome and 15 lateral gene transfer events.</title>
        <authorList>
            <person name="Petersen C."/>
            <person name="Sorensen T."/>
            <person name="Nielsen M.R."/>
            <person name="Sondergaard T.E."/>
            <person name="Sorensen J.L."/>
            <person name="Fitzpatrick D.A."/>
            <person name="Frisvad J.C."/>
            <person name="Nielsen K.L."/>
        </authorList>
    </citation>
    <scope>NUCLEOTIDE SEQUENCE</scope>
    <source>
        <strain evidence="5">IBT 29495</strain>
    </source>
</reference>
<comment type="subcellular location">
    <subcellularLocation>
        <location evidence="1">Cell septum</location>
    </subcellularLocation>
</comment>
<keyword evidence="6" id="KW-1185">Reference proteome</keyword>
<dbReference type="InterPro" id="IPR001884">
    <property type="entry name" value="IF5A-like"/>
</dbReference>
<dbReference type="SUPFAM" id="SSF50104">
    <property type="entry name" value="Translation proteins SH3-like domain"/>
    <property type="match status" value="1"/>
</dbReference>
<evidence type="ECO:0000313" key="6">
    <source>
        <dbReference type="Proteomes" id="UP001149954"/>
    </source>
</evidence>
<dbReference type="Gene3D" id="2.30.30.30">
    <property type="match status" value="1"/>
</dbReference>
<dbReference type="InterPro" id="IPR014722">
    <property type="entry name" value="Rib_uL2_dom2"/>
</dbReference>
<comment type="caution">
    <text evidence="5">The sequence shown here is derived from an EMBL/GenBank/DDBJ whole genome shotgun (WGS) entry which is preliminary data.</text>
</comment>
<feature type="region of interest" description="Disordered" evidence="3">
    <location>
        <begin position="252"/>
        <end position="277"/>
    </location>
</feature>
<dbReference type="InterPro" id="IPR008991">
    <property type="entry name" value="Translation_prot_SH3-like_sf"/>
</dbReference>
<dbReference type="InterPro" id="IPR048670">
    <property type="entry name" value="IF5A-like_N"/>
</dbReference>
<dbReference type="GO" id="GO:0045901">
    <property type="term" value="P:positive regulation of translational elongation"/>
    <property type="evidence" value="ECO:0007669"/>
    <property type="project" value="InterPro"/>
</dbReference>
<name>A0A9W9XYK6_9EURO</name>
<dbReference type="PANTHER" id="PTHR11673">
    <property type="entry name" value="TRANSLATION INITIATION FACTOR 5A FAMILY MEMBER"/>
    <property type="match status" value="1"/>
</dbReference>
<dbReference type="FunFam" id="2.30.30.30:FF:000033">
    <property type="entry name" value="Woronin body major protein HEX1"/>
    <property type="match status" value="1"/>
</dbReference>
<dbReference type="GO" id="GO:0043022">
    <property type="term" value="F:ribosome binding"/>
    <property type="evidence" value="ECO:0007669"/>
    <property type="project" value="InterPro"/>
</dbReference>
<feature type="compositionally biased region" description="Low complexity" evidence="3">
    <location>
        <begin position="123"/>
        <end position="143"/>
    </location>
</feature>
<reference evidence="5" key="1">
    <citation type="submission" date="2022-12" db="EMBL/GenBank/DDBJ databases">
        <authorList>
            <person name="Petersen C."/>
        </authorList>
    </citation>
    <scope>NUCLEOTIDE SEQUENCE</scope>
    <source>
        <strain evidence="5">IBT 29495</strain>
    </source>
</reference>
<dbReference type="GO" id="GO:0140266">
    <property type="term" value="C:Woronin body"/>
    <property type="evidence" value="ECO:0007669"/>
    <property type="project" value="UniProtKB-ARBA"/>
</dbReference>
<dbReference type="GO" id="GO:0003746">
    <property type="term" value="F:translation elongation factor activity"/>
    <property type="evidence" value="ECO:0007669"/>
    <property type="project" value="InterPro"/>
</dbReference>
<feature type="region of interest" description="Disordered" evidence="3">
    <location>
        <begin position="56"/>
        <end position="143"/>
    </location>
</feature>
<evidence type="ECO:0000256" key="1">
    <source>
        <dbReference type="ARBA" id="ARBA00004431"/>
    </source>
</evidence>
<feature type="compositionally biased region" description="Basic and acidic residues" evidence="3">
    <location>
        <begin position="73"/>
        <end position="91"/>
    </location>
</feature>
<dbReference type="GO" id="GO:0003723">
    <property type="term" value="F:RNA binding"/>
    <property type="evidence" value="ECO:0007669"/>
    <property type="project" value="InterPro"/>
</dbReference>
<dbReference type="CDD" id="cd04469">
    <property type="entry name" value="S1_Hex1"/>
    <property type="match status" value="1"/>
</dbReference>
<organism evidence="5 6">
    <name type="scientific">Penicillium fimorum</name>
    <dbReference type="NCBI Taxonomy" id="1882269"/>
    <lineage>
        <taxon>Eukaryota</taxon>
        <taxon>Fungi</taxon>
        <taxon>Dikarya</taxon>
        <taxon>Ascomycota</taxon>
        <taxon>Pezizomycotina</taxon>
        <taxon>Eurotiomycetes</taxon>
        <taxon>Eurotiomycetidae</taxon>
        <taxon>Eurotiales</taxon>
        <taxon>Aspergillaceae</taxon>
        <taxon>Penicillium</taxon>
    </lineage>
</organism>
<dbReference type="InterPro" id="IPR012340">
    <property type="entry name" value="NA-bd_OB-fold"/>
</dbReference>
<dbReference type="OrthoDB" id="9975114at2759"/>
<proteinExistence type="inferred from homology"/>
<protein>
    <submittedName>
        <fullName evidence="5">Nucleic acid-binding OB-fold</fullName>
    </submittedName>
</protein>
<dbReference type="SUPFAM" id="SSF50249">
    <property type="entry name" value="Nucleic acid-binding proteins"/>
    <property type="match status" value="1"/>
</dbReference>
<feature type="domain" description="Translation initiation factor 5A-like N-terminal" evidence="4">
    <location>
        <begin position="334"/>
        <end position="385"/>
    </location>
</feature>
<dbReference type="InterPro" id="IPR037318">
    <property type="entry name" value="Hex1_S1"/>
</dbReference>
<gene>
    <name evidence="5" type="ORF">N7463_002025</name>
</gene>
<dbReference type="Pfam" id="PF21485">
    <property type="entry name" value="IF5A-like_N"/>
    <property type="match status" value="1"/>
</dbReference>
<feature type="compositionally biased region" description="Basic and acidic residues" evidence="3">
    <location>
        <begin position="101"/>
        <end position="122"/>
    </location>
</feature>
<dbReference type="Proteomes" id="UP001149954">
    <property type="component" value="Unassembled WGS sequence"/>
</dbReference>
<feature type="compositionally biased region" description="Polar residues" evidence="3">
    <location>
        <begin position="56"/>
        <end position="72"/>
    </location>
</feature>